<protein>
    <submittedName>
        <fullName evidence="2">AGAP013493-PA-like protein</fullName>
    </submittedName>
</protein>
<dbReference type="VEuPathDB" id="VectorBase:ASIS013085"/>
<feature type="chain" id="PRO_5001784291" evidence="1">
    <location>
        <begin position="22"/>
        <end position="121"/>
    </location>
</feature>
<accession>A0A084W6J9</accession>
<gene>
    <name evidence="2" type="ORF">ZHAS_00013798</name>
</gene>
<dbReference type="EMBL" id="ATLV01020829">
    <property type="status" value="NOT_ANNOTATED_CDS"/>
    <property type="molecule type" value="Genomic_DNA"/>
</dbReference>
<dbReference type="STRING" id="74873.A0A084W6J9"/>
<proteinExistence type="predicted"/>
<reference evidence="2 4" key="1">
    <citation type="journal article" date="2014" name="BMC Genomics">
        <title>Genome sequence of Anopheles sinensis provides insight into genetics basis of mosquito competence for malaria parasites.</title>
        <authorList>
            <person name="Zhou D."/>
            <person name="Zhang D."/>
            <person name="Ding G."/>
            <person name="Shi L."/>
            <person name="Hou Q."/>
            <person name="Ye Y."/>
            <person name="Xu Y."/>
            <person name="Zhou H."/>
            <person name="Xiong C."/>
            <person name="Li S."/>
            <person name="Yu J."/>
            <person name="Hong S."/>
            <person name="Yu X."/>
            <person name="Zou P."/>
            <person name="Chen C."/>
            <person name="Chang X."/>
            <person name="Wang W."/>
            <person name="Lv Y."/>
            <person name="Sun Y."/>
            <person name="Ma L."/>
            <person name="Shen B."/>
            <person name="Zhu C."/>
        </authorList>
    </citation>
    <scope>NUCLEOTIDE SEQUENCE [LARGE SCALE GENOMIC DNA]</scope>
</reference>
<evidence type="ECO:0000313" key="4">
    <source>
        <dbReference type="Proteomes" id="UP000030765"/>
    </source>
</evidence>
<keyword evidence="4" id="KW-1185">Reference proteome</keyword>
<name>A0A084W6J9_ANOSI</name>
<dbReference type="VEuPathDB" id="VectorBase:ASIC013798"/>
<sequence length="121" mass="13349">MNHLKGSLTAIAILCIALSHACNYGVGNRVRGDNLLHTIVVTKRSTQGPANLEATVDYKPNPLLNQQITFARSWTESSTSCTFTYNDQQQFGKHFTATFGSVIPLTELIVTFEVYGINWGI</sequence>
<dbReference type="EnsemblMetazoa" id="ASIC013798-RA">
    <property type="protein sequence ID" value="ASIC013798-PA"/>
    <property type="gene ID" value="ASIC013798"/>
</dbReference>
<evidence type="ECO:0000313" key="2">
    <source>
        <dbReference type="EMBL" id="KFB45843.1"/>
    </source>
</evidence>
<dbReference type="Proteomes" id="UP000030765">
    <property type="component" value="Unassembled WGS sequence"/>
</dbReference>
<organism evidence="2">
    <name type="scientific">Anopheles sinensis</name>
    <name type="common">Mosquito</name>
    <dbReference type="NCBI Taxonomy" id="74873"/>
    <lineage>
        <taxon>Eukaryota</taxon>
        <taxon>Metazoa</taxon>
        <taxon>Ecdysozoa</taxon>
        <taxon>Arthropoda</taxon>
        <taxon>Hexapoda</taxon>
        <taxon>Insecta</taxon>
        <taxon>Pterygota</taxon>
        <taxon>Neoptera</taxon>
        <taxon>Endopterygota</taxon>
        <taxon>Diptera</taxon>
        <taxon>Nematocera</taxon>
        <taxon>Culicoidea</taxon>
        <taxon>Culicidae</taxon>
        <taxon>Anophelinae</taxon>
        <taxon>Anopheles</taxon>
    </lineage>
</organism>
<keyword evidence="1" id="KW-0732">Signal</keyword>
<reference evidence="3" key="2">
    <citation type="submission" date="2020-05" db="UniProtKB">
        <authorList>
            <consortium name="EnsemblMetazoa"/>
        </authorList>
    </citation>
    <scope>IDENTIFICATION</scope>
</reference>
<feature type="signal peptide" evidence="1">
    <location>
        <begin position="1"/>
        <end position="21"/>
    </location>
</feature>
<evidence type="ECO:0000256" key="1">
    <source>
        <dbReference type="SAM" id="SignalP"/>
    </source>
</evidence>
<dbReference type="AlphaFoldDB" id="A0A084W6J9"/>
<dbReference type="EMBL" id="KE525308">
    <property type="protein sequence ID" value="KFB45843.1"/>
    <property type="molecule type" value="Genomic_DNA"/>
</dbReference>
<evidence type="ECO:0000313" key="3">
    <source>
        <dbReference type="EnsemblMetazoa" id="ASIC013798-PA"/>
    </source>
</evidence>
<dbReference type="OrthoDB" id="7733664at2759"/>